<accession>A0A1H2LAX0</accession>
<dbReference type="InterPro" id="IPR014878">
    <property type="entry name" value="THAP4-like_heme-bd"/>
</dbReference>
<dbReference type="STRING" id="131112.SAMN04489737_0211"/>
<gene>
    <name evidence="2" type="ORF">SAMN04489737_0211</name>
</gene>
<dbReference type="Gene3D" id="2.40.128.20">
    <property type="match status" value="1"/>
</dbReference>
<evidence type="ECO:0000313" key="3">
    <source>
        <dbReference type="Proteomes" id="UP000214355"/>
    </source>
</evidence>
<proteinExistence type="predicted"/>
<dbReference type="AlphaFoldDB" id="A0A1H2LAX0"/>
<dbReference type="Proteomes" id="UP000214355">
    <property type="component" value="Chromosome I"/>
</dbReference>
<protein>
    <recommendedName>
        <fullName evidence="1">THAP4-like heme-binding domain-containing protein</fullName>
    </recommendedName>
</protein>
<dbReference type="GeneID" id="65343970"/>
<dbReference type="SUPFAM" id="SSF50814">
    <property type="entry name" value="Lipocalins"/>
    <property type="match status" value="1"/>
</dbReference>
<feature type="domain" description="THAP4-like heme-binding" evidence="1">
    <location>
        <begin position="14"/>
        <end position="188"/>
    </location>
</feature>
<dbReference type="EMBL" id="LT629804">
    <property type="protein sequence ID" value="SDU77875.1"/>
    <property type="molecule type" value="Genomic_DNA"/>
</dbReference>
<keyword evidence="3" id="KW-1185">Reference proteome</keyword>
<sequence>MAIRLPENLVPENTALAWMIDSWVGGGILEYENVEPAAYLHEVRFDASDGGPYLKVTSKVWLANEPAGVVDKELSGQTTYNQLTKRELWMQHTGFIRVNPEADKRKDGSVELEAMLASPVGVSHAWVGLINGPRLQMVTDSVMRSGSGAQIDGVKLMAGSVASDLFYAIDMAAFGAEMRSYMAGRLSRTFDESVDPAGDDEARA</sequence>
<dbReference type="Pfam" id="PF08768">
    <property type="entry name" value="THAP4_heme-bd"/>
    <property type="match status" value="1"/>
</dbReference>
<evidence type="ECO:0000259" key="1">
    <source>
        <dbReference type="Pfam" id="PF08768"/>
    </source>
</evidence>
<name>A0A1H2LAX0_9ACTO</name>
<dbReference type="OrthoDB" id="4804006at2"/>
<evidence type="ECO:0000313" key="2">
    <source>
        <dbReference type="EMBL" id="SDU77875.1"/>
    </source>
</evidence>
<organism evidence="2 3">
    <name type="scientific">Arcanobacterium phocae</name>
    <dbReference type="NCBI Taxonomy" id="131112"/>
    <lineage>
        <taxon>Bacteria</taxon>
        <taxon>Bacillati</taxon>
        <taxon>Actinomycetota</taxon>
        <taxon>Actinomycetes</taxon>
        <taxon>Actinomycetales</taxon>
        <taxon>Actinomycetaceae</taxon>
        <taxon>Arcanobacterium</taxon>
    </lineage>
</organism>
<dbReference type="RefSeq" id="WP_091278842.1">
    <property type="nucleotide sequence ID" value="NZ_JABAPK010000003.1"/>
</dbReference>
<reference evidence="3" key="1">
    <citation type="submission" date="2016-10" db="EMBL/GenBank/DDBJ databases">
        <authorList>
            <person name="Varghese N."/>
            <person name="Submissions S."/>
        </authorList>
    </citation>
    <scope>NUCLEOTIDE SEQUENCE [LARGE SCALE GENOMIC DNA]</scope>
    <source>
        <strain evidence="3">DSM 10002</strain>
    </source>
</reference>
<dbReference type="InterPro" id="IPR012674">
    <property type="entry name" value="Calycin"/>
</dbReference>